<accession>A0A1Y2G9G0</accession>
<evidence type="ECO:0000256" key="1">
    <source>
        <dbReference type="SAM" id="MobiDB-lite"/>
    </source>
</evidence>
<gene>
    <name evidence="2" type="ORF">BCR41DRAFT_402355</name>
</gene>
<dbReference type="Proteomes" id="UP000193648">
    <property type="component" value="Unassembled WGS sequence"/>
</dbReference>
<dbReference type="GeneID" id="33571144"/>
<evidence type="ECO:0008006" key="4">
    <source>
        <dbReference type="Google" id="ProtNLM"/>
    </source>
</evidence>
<dbReference type="AlphaFoldDB" id="A0A1Y2G9G0"/>
<protein>
    <recommendedName>
        <fullName evidence="4">DDE-1 domain-containing protein</fullName>
    </recommendedName>
</protein>
<evidence type="ECO:0000313" key="3">
    <source>
        <dbReference type="Proteomes" id="UP000193648"/>
    </source>
</evidence>
<feature type="region of interest" description="Disordered" evidence="1">
    <location>
        <begin position="114"/>
        <end position="133"/>
    </location>
</feature>
<name>A0A1Y2G9G0_9FUNG</name>
<dbReference type="RefSeq" id="XP_021875345.1">
    <property type="nucleotide sequence ID" value="XM_022029301.1"/>
</dbReference>
<proteinExistence type="predicted"/>
<evidence type="ECO:0000313" key="2">
    <source>
        <dbReference type="EMBL" id="ORY95138.1"/>
    </source>
</evidence>
<organism evidence="2 3">
    <name type="scientific">Lobosporangium transversale</name>
    <dbReference type="NCBI Taxonomy" id="64571"/>
    <lineage>
        <taxon>Eukaryota</taxon>
        <taxon>Fungi</taxon>
        <taxon>Fungi incertae sedis</taxon>
        <taxon>Mucoromycota</taxon>
        <taxon>Mortierellomycotina</taxon>
        <taxon>Mortierellomycetes</taxon>
        <taxon>Mortierellales</taxon>
        <taxon>Mortierellaceae</taxon>
        <taxon>Lobosporangium</taxon>
    </lineage>
</organism>
<keyword evidence="3" id="KW-1185">Reference proteome</keyword>
<comment type="caution">
    <text evidence="2">The sequence shown here is derived from an EMBL/GenBank/DDBJ whole genome shotgun (WGS) entry which is preliminary data.</text>
</comment>
<reference evidence="2 3" key="1">
    <citation type="submission" date="2016-07" db="EMBL/GenBank/DDBJ databases">
        <title>Pervasive Adenine N6-methylation of Active Genes in Fungi.</title>
        <authorList>
            <consortium name="DOE Joint Genome Institute"/>
            <person name="Mondo S.J."/>
            <person name="Dannebaum R.O."/>
            <person name="Kuo R.C."/>
            <person name="Labutti K."/>
            <person name="Haridas S."/>
            <person name="Kuo A."/>
            <person name="Salamov A."/>
            <person name="Ahrendt S.R."/>
            <person name="Lipzen A."/>
            <person name="Sullivan W."/>
            <person name="Andreopoulos W.B."/>
            <person name="Clum A."/>
            <person name="Lindquist E."/>
            <person name="Daum C."/>
            <person name="Ramamoorthy G.K."/>
            <person name="Gryganskyi A."/>
            <person name="Culley D."/>
            <person name="Magnuson J.K."/>
            <person name="James T.Y."/>
            <person name="O'Malley M.A."/>
            <person name="Stajich J.E."/>
            <person name="Spatafora J.W."/>
            <person name="Visel A."/>
            <person name="Grigoriev I.V."/>
        </authorList>
    </citation>
    <scope>NUCLEOTIDE SEQUENCE [LARGE SCALE GENOMIC DNA]</scope>
    <source>
        <strain evidence="2 3">NRRL 3116</strain>
    </source>
</reference>
<dbReference type="InParanoid" id="A0A1Y2G9G0"/>
<dbReference type="OrthoDB" id="2447894at2759"/>
<sequence>MERVLLLTSGRIQEFQNEFTRLDSEDVYNCDETGLFLKAMANEALAVEPAHGHFSPRLGAWLLLTTRVVLRKTIWTLIISSQSLWTLNSLYEREIPVELRSRTIVKAIPQEAFSSPITDPNHESEEDTMESDQGNVNNYFQETLEEFLDAIEDLDNIVHGPELTTLFNDTVVSIEMFVKYRRLMSE</sequence>
<dbReference type="EMBL" id="MCFF01000085">
    <property type="protein sequence ID" value="ORY95138.1"/>
    <property type="molecule type" value="Genomic_DNA"/>
</dbReference>